<sequence length="301" mass="35078">MFVNTVSVVTPMEFDSNIDYIGLLNLFRFNLVHNNTHFLVNATTGESLSLGVLEKIFIIRFLRFYFGSNIILYSGSCFCSTSDCVRFLSILNIECIDFVLQITPYYFIPSDEGILLHFTVLSLLSIHPIIVYNVPKRTALELSSNCLAAVLQLRNVFGLKDSSGSYLLSFERINLCYLYNKKFFCGDDTQFLRLGKCEVFGLVSVFSSCFPFEFCRIFTDVYLEYFYFFKSLVFVFTKVVNPMLIKYFLSMFLYAGCYYRLPLLFLDGVRYSNSVTCVCFYRDALFLYRQIECCYFFNEFN</sequence>
<dbReference type="InterPro" id="IPR002220">
    <property type="entry name" value="DapA-like"/>
</dbReference>
<dbReference type="Gene3D" id="3.20.20.70">
    <property type="entry name" value="Aldolase class I"/>
    <property type="match status" value="1"/>
</dbReference>
<evidence type="ECO:0000256" key="2">
    <source>
        <dbReference type="ARBA" id="ARBA00023239"/>
    </source>
</evidence>
<evidence type="ECO:0000313" key="5">
    <source>
        <dbReference type="Proteomes" id="UP000663602"/>
    </source>
</evidence>
<proteinExistence type="inferred from homology"/>
<accession>A0A975ADS2</accession>
<dbReference type="AlphaFoldDB" id="A0A975ADS2"/>
<dbReference type="PROSITE" id="PS00666">
    <property type="entry name" value="DHDPS_2"/>
    <property type="match status" value="1"/>
</dbReference>
<dbReference type="GO" id="GO:0044281">
    <property type="term" value="P:small molecule metabolic process"/>
    <property type="evidence" value="ECO:0007669"/>
    <property type="project" value="UniProtKB-ARBA"/>
</dbReference>
<dbReference type="SUPFAM" id="SSF51569">
    <property type="entry name" value="Aldolase"/>
    <property type="match status" value="1"/>
</dbReference>
<dbReference type="PANTHER" id="PTHR12128:SF66">
    <property type="entry name" value="4-HYDROXY-2-OXOGLUTARATE ALDOLASE, MITOCHONDRIAL"/>
    <property type="match status" value="1"/>
</dbReference>
<comment type="similarity">
    <text evidence="1">Belongs to the DapA family.</text>
</comment>
<evidence type="ECO:0000256" key="1">
    <source>
        <dbReference type="ARBA" id="ARBA00007592"/>
    </source>
</evidence>
<organism evidence="4 5">
    <name type="scientific">Candidatus Vidania fulgoroideorum</name>
    <dbReference type="NCBI Taxonomy" id="881286"/>
    <lineage>
        <taxon>Bacteria</taxon>
        <taxon>Pseudomonadati</taxon>
        <taxon>Pseudomonadota</taxon>
        <taxon>Betaproteobacteria</taxon>
        <taxon>Candidatus Vidania</taxon>
    </lineage>
</organism>
<keyword evidence="2" id="KW-0456">Lyase</keyword>
<name>A0A975ADS2_9PROT</name>
<dbReference type="Proteomes" id="UP000663602">
    <property type="component" value="Chromosome"/>
</dbReference>
<evidence type="ECO:0000313" key="4">
    <source>
        <dbReference type="EMBL" id="QSW37865.1"/>
    </source>
</evidence>
<dbReference type="InterPro" id="IPR020625">
    <property type="entry name" value="Schiff_base-form_aldolases_AS"/>
</dbReference>
<protein>
    <submittedName>
        <fullName evidence="4">Dihydrodipicolinate synthase family protein</fullName>
    </submittedName>
</protein>
<dbReference type="SMART" id="SM01130">
    <property type="entry name" value="DHDPS"/>
    <property type="match status" value="1"/>
</dbReference>
<dbReference type="PRINTS" id="PR00146">
    <property type="entry name" value="DHPICSNTHASE"/>
</dbReference>
<reference evidence="4" key="1">
    <citation type="submission" date="2021-02" db="EMBL/GenBank/DDBJ databases">
        <authorList>
            <person name="Franco D."/>
        </authorList>
    </citation>
    <scope>NUCLEOTIDE SEQUENCE</scope>
    <source>
        <strain evidence="4">DICMUL</strain>
    </source>
</reference>
<evidence type="ECO:0000256" key="3">
    <source>
        <dbReference type="ARBA" id="ARBA00023270"/>
    </source>
</evidence>
<reference evidence="4" key="2">
    <citation type="submission" date="2021-03" db="EMBL/GenBank/DDBJ databases">
        <title>Alternative transmission patterns in independently acquired nutritional co-symbionts of Dictyopharidae planthoppers.</title>
        <authorList>
            <person name="Michalik A."/>
            <person name="Lukasik P."/>
        </authorList>
    </citation>
    <scope>NUCLEOTIDE SEQUENCE</scope>
    <source>
        <strain evidence="4">DICMUL</strain>
    </source>
</reference>
<dbReference type="GO" id="GO:0008840">
    <property type="term" value="F:4-hydroxy-tetrahydrodipicolinate synthase activity"/>
    <property type="evidence" value="ECO:0007669"/>
    <property type="project" value="TreeGrafter"/>
</dbReference>
<dbReference type="PANTHER" id="PTHR12128">
    <property type="entry name" value="DIHYDRODIPICOLINATE SYNTHASE"/>
    <property type="match status" value="1"/>
</dbReference>
<gene>
    <name evidence="4" type="ORF">JSR02_00140</name>
</gene>
<dbReference type="EMBL" id="CP071410">
    <property type="protein sequence ID" value="QSW37865.1"/>
    <property type="molecule type" value="Genomic_DNA"/>
</dbReference>
<dbReference type="CDD" id="cd00408">
    <property type="entry name" value="DHDPS-like"/>
    <property type="match status" value="1"/>
</dbReference>
<keyword evidence="3" id="KW-0704">Schiff base</keyword>
<dbReference type="InterPro" id="IPR013785">
    <property type="entry name" value="Aldolase_TIM"/>
</dbReference>
<dbReference type="Pfam" id="PF00701">
    <property type="entry name" value="DHDPS"/>
    <property type="match status" value="1"/>
</dbReference>